<dbReference type="STRING" id="531814.SAMN04487944_10783"/>
<keyword evidence="5" id="KW-1185">Reference proteome</keyword>
<dbReference type="PROSITE" id="PS01031">
    <property type="entry name" value="SHSP"/>
    <property type="match status" value="1"/>
</dbReference>
<accession>A0A1H9QU41</accession>
<evidence type="ECO:0000259" key="3">
    <source>
        <dbReference type="PROSITE" id="PS01031"/>
    </source>
</evidence>
<name>A0A1H9QU41_9BACI</name>
<dbReference type="CDD" id="cd06464">
    <property type="entry name" value="ACD_sHsps-like"/>
    <property type="match status" value="1"/>
</dbReference>
<sequence length="142" mass="16714">MDPFQQMHDWKNNLDNFFGGNFWNDFEHILKPPIPAINVYELDNEIIIYVNLPGVKDSKQVKIYLDENVLELKGELFPVHQGGKQLQQEILQGDFSRKIELPSVVRKDKVTAILRHGLMKIQLYKSNSTRKRMKQVDYDIEE</sequence>
<gene>
    <name evidence="4" type="ORF">SAMN04487944_10783</name>
</gene>
<evidence type="ECO:0000256" key="1">
    <source>
        <dbReference type="PROSITE-ProRule" id="PRU00285"/>
    </source>
</evidence>
<organism evidence="4 5">
    <name type="scientific">Gracilibacillus ureilyticus</name>
    <dbReference type="NCBI Taxonomy" id="531814"/>
    <lineage>
        <taxon>Bacteria</taxon>
        <taxon>Bacillati</taxon>
        <taxon>Bacillota</taxon>
        <taxon>Bacilli</taxon>
        <taxon>Bacillales</taxon>
        <taxon>Bacillaceae</taxon>
        <taxon>Gracilibacillus</taxon>
    </lineage>
</organism>
<dbReference type="InterPro" id="IPR008978">
    <property type="entry name" value="HSP20-like_chaperone"/>
</dbReference>
<proteinExistence type="inferred from homology"/>
<dbReference type="EMBL" id="FOGL01000007">
    <property type="protein sequence ID" value="SER63379.1"/>
    <property type="molecule type" value="Genomic_DNA"/>
</dbReference>
<dbReference type="Pfam" id="PF00011">
    <property type="entry name" value="HSP20"/>
    <property type="match status" value="1"/>
</dbReference>
<dbReference type="SUPFAM" id="SSF49764">
    <property type="entry name" value="HSP20-like chaperones"/>
    <property type="match status" value="1"/>
</dbReference>
<evidence type="ECO:0000256" key="2">
    <source>
        <dbReference type="RuleBase" id="RU003616"/>
    </source>
</evidence>
<dbReference type="OrthoDB" id="1806521at2"/>
<reference evidence="4 5" key="1">
    <citation type="submission" date="2016-10" db="EMBL/GenBank/DDBJ databases">
        <authorList>
            <person name="de Groot N.N."/>
        </authorList>
    </citation>
    <scope>NUCLEOTIDE SEQUENCE [LARGE SCALE GENOMIC DNA]</scope>
    <source>
        <strain evidence="4 5">CGMCC 1.7727</strain>
    </source>
</reference>
<dbReference type="PANTHER" id="PTHR11527">
    <property type="entry name" value="HEAT-SHOCK PROTEIN 20 FAMILY MEMBER"/>
    <property type="match status" value="1"/>
</dbReference>
<evidence type="ECO:0000313" key="5">
    <source>
        <dbReference type="Proteomes" id="UP000199687"/>
    </source>
</evidence>
<evidence type="ECO:0000313" key="4">
    <source>
        <dbReference type="EMBL" id="SER63379.1"/>
    </source>
</evidence>
<dbReference type="Proteomes" id="UP000199687">
    <property type="component" value="Unassembled WGS sequence"/>
</dbReference>
<dbReference type="InterPro" id="IPR002068">
    <property type="entry name" value="A-crystallin/Hsp20_dom"/>
</dbReference>
<dbReference type="Gene3D" id="2.60.40.790">
    <property type="match status" value="1"/>
</dbReference>
<dbReference type="InterPro" id="IPR031107">
    <property type="entry name" value="Small_HSP"/>
</dbReference>
<feature type="domain" description="SHSP" evidence="3">
    <location>
        <begin position="25"/>
        <end position="141"/>
    </location>
</feature>
<protein>
    <submittedName>
        <fullName evidence="4">HSP20 family protein</fullName>
    </submittedName>
</protein>
<dbReference type="RefSeq" id="WP_089740486.1">
    <property type="nucleotide sequence ID" value="NZ_FOGL01000007.1"/>
</dbReference>
<comment type="similarity">
    <text evidence="1 2">Belongs to the small heat shock protein (HSP20) family.</text>
</comment>
<dbReference type="AlphaFoldDB" id="A0A1H9QU41"/>